<evidence type="ECO:0000259" key="1">
    <source>
        <dbReference type="SMART" id="SM00507"/>
    </source>
</evidence>
<dbReference type="Pfam" id="PF01844">
    <property type="entry name" value="HNH"/>
    <property type="match status" value="1"/>
</dbReference>
<protein>
    <recommendedName>
        <fullName evidence="1">HNH nuclease domain-containing protein</fullName>
    </recommendedName>
</protein>
<dbReference type="AlphaFoldDB" id="A0A0F9C0L2"/>
<dbReference type="InterPro" id="IPR003615">
    <property type="entry name" value="HNH_nuc"/>
</dbReference>
<dbReference type="EMBL" id="LAZR01038369">
    <property type="protein sequence ID" value="KKL19742.1"/>
    <property type="molecule type" value="Genomic_DNA"/>
</dbReference>
<dbReference type="GO" id="GO:0004519">
    <property type="term" value="F:endonuclease activity"/>
    <property type="evidence" value="ECO:0007669"/>
    <property type="project" value="InterPro"/>
</dbReference>
<feature type="domain" description="HNH nuclease" evidence="1">
    <location>
        <begin position="44"/>
        <end position="96"/>
    </location>
</feature>
<dbReference type="Gene3D" id="1.10.30.50">
    <property type="match status" value="1"/>
</dbReference>
<comment type="caution">
    <text evidence="2">The sequence shown here is derived from an EMBL/GenBank/DDBJ whole genome shotgun (WGS) entry which is preliminary data.</text>
</comment>
<gene>
    <name evidence="2" type="ORF">LCGC14_2462460</name>
</gene>
<dbReference type="CDD" id="cd00085">
    <property type="entry name" value="HNHc"/>
    <property type="match status" value="1"/>
</dbReference>
<dbReference type="GO" id="GO:0008270">
    <property type="term" value="F:zinc ion binding"/>
    <property type="evidence" value="ECO:0007669"/>
    <property type="project" value="InterPro"/>
</dbReference>
<sequence length="103" mass="11885">TNIGRSSIRDWTQKFGISRRRGARDQAGIKNPRWNGGISKLKNNFRKVVKERVNYTCEICGNKNNIDAHHIKFVSSFPELQFDINNGMALCRSCHRREHRGGD</sequence>
<reference evidence="2" key="1">
    <citation type="journal article" date="2015" name="Nature">
        <title>Complex archaea that bridge the gap between prokaryotes and eukaryotes.</title>
        <authorList>
            <person name="Spang A."/>
            <person name="Saw J.H."/>
            <person name="Jorgensen S.L."/>
            <person name="Zaremba-Niedzwiedzka K."/>
            <person name="Martijn J."/>
            <person name="Lind A.E."/>
            <person name="van Eijk R."/>
            <person name="Schleper C."/>
            <person name="Guy L."/>
            <person name="Ettema T.J."/>
        </authorList>
    </citation>
    <scope>NUCLEOTIDE SEQUENCE</scope>
</reference>
<organism evidence="2">
    <name type="scientific">marine sediment metagenome</name>
    <dbReference type="NCBI Taxonomy" id="412755"/>
    <lineage>
        <taxon>unclassified sequences</taxon>
        <taxon>metagenomes</taxon>
        <taxon>ecological metagenomes</taxon>
    </lineage>
</organism>
<dbReference type="GO" id="GO:0003676">
    <property type="term" value="F:nucleic acid binding"/>
    <property type="evidence" value="ECO:0007669"/>
    <property type="project" value="InterPro"/>
</dbReference>
<evidence type="ECO:0000313" key="2">
    <source>
        <dbReference type="EMBL" id="KKL19742.1"/>
    </source>
</evidence>
<dbReference type="InterPro" id="IPR002711">
    <property type="entry name" value="HNH"/>
</dbReference>
<feature type="non-terminal residue" evidence="2">
    <location>
        <position position="1"/>
    </location>
</feature>
<accession>A0A0F9C0L2</accession>
<dbReference type="SMART" id="SM00507">
    <property type="entry name" value="HNHc"/>
    <property type="match status" value="1"/>
</dbReference>
<name>A0A0F9C0L2_9ZZZZ</name>
<proteinExistence type="predicted"/>